<feature type="transmembrane region" description="Helical" evidence="7">
    <location>
        <begin position="487"/>
        <end position="508"/>
    </location>
</feature>
<feature type="transmembrane region" description="Helical" evidence="7">
    <location>
        <begin position="108"/>
        <end position="129"/>
    </location>
</feature>
<evidence type="ECO:0000256" key="5">
    <source>
        <dbReference type="ARBA" id="ARBA00022989"/>
    </source>
</evidence>
<feature type="transmembrane region" description="Helical" evidence="7">
    <location>
        <begin position="49"/>
        <end position="69"/>
    </location>
</feature>
<feature type="transmembrane region" description="Helical" evidence="7">
    <location>
        <begin position="274"/>
        <end position="298"/>
    </location>
</feature>
<dbReference type="KEGG" id="mros:EHO51_00500"/>
<keyword evidence="4 7" id="KW-0812">Transmembrane</keyword>
<comment type="subcellular location">
    <subcellularLocation>
        <location evidence="1">Membrane</location>
        <topology evidence="1">Multi-pass membrane protein</topology>
    </subcellularLocation>
</comment>
<sequence>MSDRSTEQAALERANLDARIAFVAASFLLAYAFAALLDRVGAPERFVGAAPPYFTILGLGTLGFLLHSMRASVYYTAGRGLPAAYAGFANAAIVIALMLPFGSRLAGGSWAVGAVAGVFIGLAAAGLYVGPLLRKTGVFSISELLCARFTSAATRVGFIGAVALSSTLLAAAGGLIAVNALVEHTGANRGFAAFLIAAASLIIAGPGGLSGVMWAAAAAAGVATLGFGWPIAALGLHDALPSGLIFGGGASAEAAKLLESWGVTPTPMGLPVEFVTTIAVALGIATLAPVLAASVATADGRSARRAGVSALFWSVVIALLAAAAIAASALSLARATAGQPPERLPQAIYQASERGLLSVCGYYVRGPSEAQRACAAKGYAPGAPLAAAEIRPIDGDFLLSALPQAAELGAASSGLIASALVALGLALATAGLQACATAFGHDALYRLRGEIDLTSRRLAVNRVTLVVVSTLAYVTAVTGVFTPGALVAAALAVSAACLAPPLALAFWARAGDREALVALCGGAVGLFSALALAGSPNRIEIYALCALAGITLGGALGLLSGLTSRSDKPAARAFITRMLRGDAQMLQPDKGA</sequence>
<dbReference type="Proteomes" id="UP000273982">
    <property type="component" value="Chromosome"/>
</dbReference>
<feature type="transmembrane region" description="Helical" evidence="7">
    <location>
        <begin position="515"/>
        <end position="535"/>
    </location>
</feature>
<dbReference type="PANTHER" id="PTHR48086">
    <property type="entry name" value="SODIUM/PROLINE SYMPORTER-RELATED"/>
    <property type="match status" value="1"/>
</dbReference>
<feature type="transmembrane region" description="Helical" evidence="7">
    <location>
        <begin position="158"/>
        <end position="181"/>
    </location>
</feature>
<gene>
    <name evidence="8" type="ORF">EHO51_00500</name>
</gene>
<accession>A0A3G8M136</accession>
<dbReference type="EMBL" id="CP034086">
    <property type="protein sequence ID" value="AZG75344.1"/>
    <property type="molecule type" value="Genomic_DNA"/>
</dbReference>
<dbReference type="AlphaFoldDB" id="A0A3G8M136"/>
<evidence type="ECO:0000256" key="7">
    <source>
        <dbReference type="SAM" id="Phobius"/>
    </source>
</evidence>
<evidence type="ECO:0000256" key="2">
    <source>
        <dbReference type="ARBA" id="ARBA00006434"/>
    </source>
</evidence>
<proteinExistence type="inferred from homology"/>
<feature type="transmembrane region" description="Helical" evidence="7">
    <location>
        <begin position="20"/>
        <end position="37"/>
    </location>
</feature>
<dbReference type="InterPro" id="IPR001734">
    <property type="entry name" value="Na/solute_symporter"/>
</dbReference>
<evidence type="ECO:0000256" key="1">
    <source>
        <dbReference type="ARBA" id="ARBA00004141"/>
    </source>
</evidence>
<keyword evidence="5 7" id="KW-1133">Transmembrane helix</keyword>
<feature type="transmembrane region" description="Helical" evidence="7">
    <location>
        <begin position="187"/>
        <end position="205"/>
    </location>
</feature>
<feature type="transmembrane region" description="Helical" evidence="7">
    <location>
        <begin position="81"/>
        <end position="102"/>
    </location>
</feature>
<feature type="transmembrane region" description="Helical" evidence="7">
    <location>
        <begin position="212"/>
        <end position="232"/>
    </location>
</feature>
<dbReference type="InterPro" id="IPR038377">
    <property type="entry name" value="Na/Glc_symporter_sf"/>
</dbReference>
<organism evidence="8 9">
    <name type="scientific">Methylocystis rosea</name>
    <dbReference type="NCBI Taxonomy" id="173366"/>
    <lineage>
        <taxon>Bacteria</taxon>
        <taxon>Pseudomonadati</taxon>
        <taxon>Pseudomonadota</taxon>
        <taxon>Alphaproteobacteria</taxon>
        <taxon>Hyphomicrobiales</taxon>
        <taxon>Methylocystaceae</taxon>
        <taxon>Methylocystis</taxon>
    </lineage>
</organism>
<reference evidence="8 9" key="1">
    <citation type="submission" date="2018-11" db="EMBL/GenBank/DDBJ databases">
        <title>Genome squencing of methanotrophic bacteria isolated from alkaline groundwater in Korea.</title>
        <authorList>
            <person name="Nguyen L.N."/>
        </authorList>
    </citation>
    <scope>NUCLEOTIDE SEQUENCE [LARGE SCALE GENOMIC DNA]</scope>
    <source>
        <strain evidence="8 9">GW6</strain>
    </source>
</reference>
<comment type="similarity">
    <text evidence="2">Belongs to the sodium:solute symporter (SSF) (TC 2.A.21) family.</text>
</comment>
<keyword evidence="3" id="KW-0813">Transport</keyword>
<dbReference type="GO" id="GO:0005886">
    <property type="term" value="C:plasma membrane"/>
    <property type="evidence" value="ECO:0007669"/>
    <property type="project" value="TreeGrafter"/>
</dbReference>
<dbReference type="PROSITE" id="PS50283">
    <property type="entry name" value="NA_SOLUT_SYMP_3"/>
    <property type="match status" value="1"/>
</dbReference>
<name>A0A3G8M136_9HYPH</name>
<dbReference type="GO" id="GO:0022857">
    <property type="term" value="F:transmembrane transporter activity"/>
    <property type="evidence" value="ECO:0007669"/>
    <property type="project" value="InterPro"/>
</dbReference>
<feature type="transmembrane region" description="Helical" evidence="7">
    <location>
        <begin position="415"/>
        <end position="439"/>
    </location>
</feature>
<protein>
    <submittedName>
        <fullName evidence="8">Sodium:solute symporter</fullName>
    </submittedName>
</protein>
<evidence type="ECO:0000256" key="6">
    <source>
        <dbReference type="ARBA" id="ARBA00023136"/>
    </source>
</evidence>
<feature type="transmembrane region" description="Helical" evidence="7">
    <location>
        <begin position="459"/>
        <end position="481"/>
    </location>
</feature>
<feature type="transmembrane region" description="Helical" evidence="7">
    <location>
        <begin position="541"/>
        <end position="562"/>
    </location>
</feature>
<feature type="transmembrane region" description="Helical" evidence="7">
    <location>
        <begin position="310"/>
        <end position="333"/>
    </location>
</feature>
<dbReference type="RefSeq" id="WP_124737242.1">
    <property type="nucleotide sequence ID" value="NZ_CP034086.1"/>
</dbReference>
<evidence type="ECO:0000313" key="9">
    <source>
        <dbReference type="Proteomes" id="UP000273982"/>
    </source>
</evidence>
<dbReference type="PANTHER" id="PTHR48086:SF5">
    <property type="entry name" value="NA(+):SOLUTE SYMPORTER (SSF FAMILY)"/>
    <property type="match status" value="1"/>
</dbReference>
<evidence type="ECO:0000256" key="3">
    <source>
        <dbReference type="ARBA" id="ARBA00022448"/>
    </source>
</evidence>
<dbReference type="Gene3D" id="1.20.1730.10">
    <property type="entry name" value="Sodium/glucose cotransporter"/>
    <property type="match status" value="1"/>
</dbReference>
<dbReference type="InterPro" id="IPR050277">
    <property type="entry name" value="Sodium:Solute_Symporter"/>
</dbReference>
<evidence type="ECO:0000313" key="8">
    <source>
        <dbReference type="EMBL" id="AZG75344.1"/>
    </source>
</evidence>
<keyword evidence="6 7" id="KW-0472">Membrane</keyword>
<evidence type="ECO:0000256" key="4">
    <source>
        <dbReference type="ARBA" id="ARBA00022692"/>
    </source>
</evidence>